<dbReference type="InParanoid" id="A0A3N1GWH3"/>
<dbReference type="Gene3D" id="3.30.460.10">
    <property type="entry name" value="Beta Polymerase, domain 2"/>
    <property type="match status" value="1"/>
</dbReference>
<organism evidence="2 3">
    <name type="scientific">Pseudokineococcus lusitanus</name>
    <dbReference type="NCBI Taxonomy" id="763993"/>
    <lineage>
        <taxon>Bacteria</taxon>
        <taxon>Bacillati</taxon>
        <taxon>Actinomycetota</taxon>
        <taxon>Actinomycetes</taxon>
        <taxon>Kineosporiales</taxon>
        <taxon>Kineosporiaceae</taxon>
        <taxon>Pseudokineococcus</taxon>
    </lineage>
</organism>
<comment type="caution">
    <text evidence="2">The sequence shown here is derived from an EMBL/GenBank/DDBJ whole genome shotgun (WGS) entry which is preliminary data.</text>
</comment>
<dbReference type="RefSeq" id="WP_123380502.1">
    <property type="nucleotide sequence ID" value="NZ_RJKN01000006.1"/>
</dbReference>
<dbReference type="InterPro" id="IPR043519">
    <property type="entry name" value="NT_sf"/>
</dbReference>
<protein>
    <submittedName>
        <fullName evidence="2">RelA/SpoT family protein</fullName>
    </submittedName>
</protein>
<dbReference type="Proteomes" id="UP000276232">
    <property type="component" value="Unassembled WGS sequence"/>
</dbReference>
<dbReference type="SUPFAM" id="SSF81301">
    <property type="entry name" value="Nucleotidyltransferase"/>
    <property type="match status" value="1"/>
</dbReference>
<evidence type="ECO:0000259" key="1">
    <source>
        <dbReference type="SMART" id="SM00954"/>
    </source>
</evidence>
<feature type="domain" description="RelA/SpoT" evidence="1">
    <location>
        <begin position="42"/>
        <end position="160"/>
    </location>
</feature>
<dbReference type="InterPro" id="IPR007685">
    <property type="entry name" value="RelA_SpoT"/>
</dbReference>
<evidence type="ECO:0000313" key="2">
    <source>
        <dbReference type="EMBL" id="ROP34600.1"/>
    </source>
</evidence>
<sequence>MRVPDDVLAAYEEALAVIDVLKTTAEPRLRILCEENGWLFDQRIKSPESALSKLEAGGEPLKSMPDLWATQVVVPTREHLNAAVGVVLERFDGEIKPPRTLSPEAFKYDDIHLRVRLGSRIPPRSVVAEVIDRDFEVQVRTGLQYAWWRATHDQLYKGGPEALAQPWGVRRAVGQTRAALEMLDSVLADLPSAGKMQDVGPPPGGADLEALECAAWLSLWRGADRPADVVRFSSTALALLRACALTVEAVSDYVQHDDFRSVIAEAPQIGPGQAVVVAVDRMAGSETVIAALKGGSRRVLVTPTMVRVHPPFGDYPQEVQVNP</sequence>
<dbReference type="AlphaFoldDB" id="A0A3N1GWH3"/>
<name>A0A3N1GWH3_9ACTN</name>
<dbReference type="SMART" id="SM00954">
    <property type="entry name" value="RelA_SpoT"/>
    <property type="match status" value="1"/>
</dbReference>
<reference evidence="2 3" key="1">
    <citation type="journal article" date="2015" name="Stand. Genomic Sci.">
        <title>Genomic Encyclopedia of Bacterial and Archaeal Type Strains, Phase III: the genomes of soil and plant-associated and newly described type strains.</title>
        <authorList>
            <person name="Whitman W.B."/>
            <person name="Woyke T."/>
            <person name="Klenk H.P."/>
            <person name="Zhou Y."/>
            <person name="Lilburn T.G."/>
            <person name="Beck B.J."/>
            <person name="De Vos P."/>
            <person name="Vandamme P."/>
            <person name="Eisen J.A."/>
            <person name="Garrity G."/>
            <person name="Hugenholtz P."/>
            <person name="Kyrpides N.C."/>
        </authorList>
    </citation>
    <scope>NUCLEOTIDE SEQUENCE [LARGE SCALE GENOMIC DNA]</scope>
    <source>
        <strain evidence="2 3">CECT 7306</strain>
    </source>
</reference>
<dbReference type="GO" id="GO:0015969">
    <property type="term" value="P:guanosine tetraphosphate metabolic process"/>
    <property type="evidence" value="ECO:0007669"/>
    <property type="project" value="InterPro"/>
</dbReference>
<gene>
    <name evidence="2" type="ORF">EDC03_2416</name>
</gene>
<keyword evidence="3" id="KW-1185">Reference proteome</keyword>
<dbReference type="EMBL" id="RJKN01000006">
    <property type="protein sequence ID" value="ROP34600.1"/>
    <property type="molecule type" value="Genomic_DNA"/>
</dbReference>
<proteinExistence type="predicted"/>
<dbReference type="Pfam" id="PF04607">
    <property type="entry name" value="RelA_SpoT"/>
    <property type="match status" value="1"/>
</dbReference>
<accession>A0A3N1GWH3</accession>
<evidence type="ECO:0000313" key="3">
    <source>
        <dbReference type="Proteomes" id="UP000276232"/>
    </source>
</evidence>
<dbReference type="OrthoDB" id="9801824at2"/>